<dbReference type="Proteomes" id="UP000244855">
    <property type="component" value="Unassembled WGS sequence"/>
</dbReference>
<keyword evidence="3" id="KW-1185">Reference proteome</keyword>
<evidence type="ECO:0000256" key="1">
    <source>
        <dbReference type="SAM" id="Phobius"/>
    </source>
</evidence>
<dbReference type="AlphaFoldDB" id="A0A2V1E9W1"/>
<feature type="transmembrane region" description="Helical" evidence="1">
    <location>
        <begin position="34"/>
        <end position="54"/>
    </location>
</feature>
<keyword evidence="1" id="KW-0812">Transmembrane</keyword>
<evidence type="ECO:0000313" key="2">
    <source>
        <dbReference type="EMBL" id="PVI07317.1"/>
    </source>
</evidence>
<organism evidence="2 3">
    <name type="scientific">Periconia macrospinosa</name>
    <dbReference type="NCBI Taxonomy" id="97972"/>
    <lineage>
        <taxon>Eukaryota</taxon>
        <taxon>Fungi</taxon>
        <taxon>Dikarya</taxon>
        <taxon>Ascomycota</taxon>
        <taxon>Pezizomycotina</taxon>
        <taxon>Dothideomycetes</taxon>
        <taxon>Pleosporomycetidae</taxon>
        <taxon>Pleosporales</taxon>
        <taxon>Massarineae</taxon>
        <taxon>Periconiaceae</taxon>
        <taxon>Periconia</taxon>
    </lineage>
</organism>
<keyword evidence="1" id="KW-0472">Membrane</keyword>
<evidence type="ECO:0000313" key="3">
    <source>
        <dbReference type="Proteomes" id="UP000244855"/>
    </source>
</evidence>
<gene>
    <name evidence="2" type="ORF">DM02DRAFT_322374</name>
</gene>
<accession>A0A2V1E9W1</accession>
<reference evidence="2 3" key="1">
    <citation type="journal article" date="2018" name="Sci. Rep.">
        <title>Comparative genomics provides insights into the lifestyle and reveals functional heterogeneity of dark septate endophytic fungi.</title>
        <authorList>
            <person name="Knapp D.G."/>
            <person name="Nemeth J.B."/>
            <person name="Barry K."/>
            <person name="Hainaut M."/>
            <person name="Henrissat B."/>
            <person name="Johnson J."/>
            <person name="Kuo A."/>
            <person name="Lim J.H.P."/>
            <person name="Lipzen A."/>
            <person name="Nolan M."/>
            <person name="Ohm R.A."/>
            <person name="Tamas L."/>
            <person name="Grigoriev I.V."/>
            <person name="Spatafora J.W."/>
            <person name="Nagy L.G."/>
            <person name="Kovacs G.M."/>
        </authorList>
    </citation>
    <scope>NUCLEOTIDE SEQUENCE [LARGE SCALE GENOMIC DNA]</scope>
    <source>
        <strain evidence="2 3">DSE2036</strain>
    </source>
</reference>
<sequence>MAKSENGERWRGSLEAMVFYVEEGCSRRCNLKKIVVLILPLFLFLFLFEDWTIICTCKWVDVRVYPAQSLPFVFCSPQEQCSMPTSIASEHTMFHTRTPFN</sequence>
<proteinExistence type="predicted"/>
<evidence type="ECO:0008006" key="4">
    <source>
        <dbReference type="Google" id="ProtNLM"/>
    </source>
</evidence>
<dbReference type="EMBL" id="KZ805304">
    <property type="protein sequence ID" value="PVI07317.1"/>
    <property type="molecule type" value="Genomic_DNA"/>
</dbReference>
<keyword evidence="1" id="KW-1133">Transmembrane helix</keyword>
<protein>
    <recommendedName>
        <fullName evidence="4">Transmembrane protein</fullName>
    </recommendedName>
</protein>
<name>A0A2V1E9W1_9PLEO</name>